<evidence type="ECO:0000259" key="13">
    <source>
        <dbReference type="Pfam" id="PF02163"/>
    </source>
</evidence>
<keyword evidence="10" id="KW-0482">Metalloprotease</keyword>
<comment type="subcellular location">
    <subcellularLocation>
        <location evidence="2">Membrane</location>
        <topology evidence="2">Multi-pass membrane protein</topology>
    </subcellularLocation>
</comment>
<gene>
    <name evidence="14" type="ORF">NDK47_18450</name>
</gene>
<dbReference type="EMBL" id="CP098755">
    <property type="protein sequence ID" value="USG64127.1"/>
    <property type="molecule type" value="Genomic_DNA"/>
</dbReference>
<feature type="transmembrane region" description="Helical" evidence="12">
    <location>
        <begin position="114"/>
        <end position="134"/>
    </location>
</feature>
<keyword evidence="5 12" id="KW-0812">Transmembrane</keyword>
<comment type="similarity">
    <text evidence="3">Belongs to the peptidase M50B family.</text>
</comment>
<proteinExistence type="inferred from homology"/>
<keyword evidence="11 12" id="KW-0472">Membrane</keyword>
<evidence type="ECO:0000256" key="7">
    <source>
        <dbReference type="ARBA" id="ARBA00022801"/>
    </source>
</evidence>
<sequence>MSEWRLYGVRIRIHLLFWAVIGLSLLMGMFTEMLTLFIIVCIHELGHVAVARELGWTVTEVQLLPFGGVATMEEAYATDPLDEIVVALAGPFLNVLMMAFSWFCWYTGFWTEEWAVFFLKSNLIIAGFNLLPIWPLDGGRIVQAVLCWYLPYRSAAVSSLATSTLLAALMLGVASLSLHLNIALVALYLLAINIETFLRFPYQFIRFLMEKYRRHHHGEKQEVRALTVSPTAKAIEVSHLLCRGCTHLVYVKGTGVLPEEQLLHAVLFEKKHDTNVNQLF</sequence>
<feature type="transmembrane region" description="Helical" evidence="12">
    <location>
        <begin position="182"/>
        <end position="202"/>
    </location>
</feature>
<evidence type="ECO:0000256" key="4">
    <source>
        <dbReference type="ARBA" id="ARBA00022670"/>
    </source>
</evidence>
<evidence type="ECO:0000313" key="14">
    <source>
        <dbReference type="EMBL" id="USG64127.1"/>
    </source>
</evidence>
<dbReference type="RefSeq" id="WP_251871243.1">
    <property type="nucleotide sequence ID" value="NZ_CP098755.1"/>
</dbReference>
<evidence type="ECO:0000256" key="8">
    <source>
        <dbReference type="ARBA" id="ARBA00022833"/>
    </source>
</evidence>
<evidence type="ECO:0000256" key="12">
    <source>
        <dbReference type="SAM" id="Phobius"/>
    </source>
</evidence>
<keyword evidence="6" id="KW-0479">Metal-binding</keyword>
<evidence type="ECO:0000256" key="6">
    <source>
        <dbReference type="ARBA" id="ARBA00022723"/>
    </source>
</evidence>
<evidence type="ECO:0000256" key="2">
    <source>
        <dbReference type="ARBA" id="ARBA00004141"/>
    </source>
</evidence>
<feature type="domain" description="Peptidase M50" evidence="13">
    <location>
        <begin position="117"/>
        <end position="170"/>
    </location>
</feature>
<comment type="cofactor">
    <cofactor evidence="1">
        <name>Zn(2+)</name>
        <dbReference type="ChEBI" id="CHEBI:29105"/>
    </cofactor>
</comment>
<keyword evidence="7" id="KW-0378">Hydrolase</keyword>
<dbReference type="CDD" id="cd06161">
    <property type="entry name" value="S2P-M50_SpoIVFB"/>
    <property type="match status" value="1"/>
</dbReference>
<evidence type="ECO:0000256" key="3">
    <source>
        <dbReference type="ARBA" id="ARBA00007931"/>
    </source>
</evidence>
<keyword evidence="9 12" id="KW-1133">Transmembrane helix</keyword>
<evidence type="ECO:0000256" key="1">
    <source>
        <dbReference type="ARBA" id="ARBA00001947"/>
    </source>
</evidence>
<dbReference type="InterPro" id="IPR008915">
    <property type="entry name" value="Peptidase_M50"/>
</dbReference>
<feature type="domain" description="Peptidase M50" evidence="13">
    <location>
        <begin position="33"/>
        <end position="103"/>
    </location>
</feature>
<reference evidence="14" key="1">
    <citation type="submission" date="2022-06" db="EMBL/GenBank/DDBJ databases">
        <title>Genome sequencing of Brevibacillus sp. BB3-R1.</title>
        <authorList>
            <person name="Heo J."/>
            <person name="Lee D."/>
            <person name="Won M."/>
            <person name="Han B.-H."/>
            <person name="Hong S.-B."/>
            <person name="Kwon S.-W."/>
        </authorList>
    </citation>
    <scope>NUCLEOTIDE SEQUENCE</scope>
    <source>
        <strain evidence="14">BB3-R1</strain>
    </source>
</reference>
<evidence type="ECO:0000256" key="5">
    <source>
        <dbReference type="ARBA" id="ARBA00022692"/>
    </source>
</evidence>
<evidence type="ECO:0000313" key="15">
    <source>
        <dbReference type="Proteomes" id="UP001056500"/>
    </source>
</evidence>
<name>A0ABY4WDY5_9BACL</name>
<feature type="transmembrane region" description="Helical" evidence="12">
    <location>
        <begin position="155"/>
        <end position="176"/>
    </location>
</feature>
<feature type="transmembrane region" description="Helical" evidence="12">
    <location>
        <begin position="84"/>
        <end position="108"/>
    </location>
</feature>
<dbReference type="Proteomes" id="UP001056500">
    <property type="component" value="Chromosome"/>
</dbReference>
<protein>
    <submittedName>
        <fullName evidence="14">M50 family metallopeptidase</fullName>
    </submittedName>
</protein>
<keyword evidence="8" id="KW-0862">Zinc</keyword>
<dbReference type="PANTHER" id="PTHR39188:SF3">
    <property type="entry name" value="STAGE IV SPORULATION PROTEIN FB"/>
    <property type="match status" value="1"/>
</dbReference>
<keyword evidence="4" id="KW-0645">Protease</keyword>
<evidence type="ECO:0000256" key="9">
    <source>
        <dbReference type="ARBA" id="ARBA00022989"/>
    </source>
</evidence>
<keyword evidence="15" id="KW-1185">Reference proteome</keyword>
<evidence type="ECO:0000256" key="11">
    <source>
        <dbReference type="ARBA" id="ARBA00023136"/>
    </source>
</evidence>
<evidence type="ECO:0000256" key="10">
    <source>
        <dbReference type="ARBA" id="ARBA00023049"/>
    </source>
</evidence>
<dbReference type="Pfam" id="PF02163">
    <property type="entry name" value="Peptidase_M50"/>
    <property type="match status" value="2"/>
</dbReference>
<dbReference type="PANTHER" id="PTHR39188">
    <property type="entry name" value="MEMBRANE-ASSOCIATED ZINC METALLOPROTEASE M50B"/>
    <property type="match status" value="1"/>
</dbReference>
<accession>A0ABY4WDY5</accession>
<organism evidence="14 15">
    <name type="scientific">Brevibacillus ruminantium</name>
    <dbReference type="NCBI Taxonomy" id="2950604"/>
    <lineage>
        <taxon>Bacteria</taxon>
        <taxon>Bacillati</taxon>
        <taxon>Bacillota</taxon>
        <taxon>Bacilli</taxon>
        <taxon>Bacillales</taxon>
        <taxon>Paenibacillaceae</taxon>
        <taxon>Brevibacillus</taxon>
    </lineage>
</organism>
<feature type="transmembrane region" description="Helical" evidence="12">
    <location>
        <begin position="15"/>
        <end position="42"/>
    </location>
</feature>